<dbReference type="AlphaFoldDB" id="A0AAD9H7Q2"/>
<evidence type="ECO:0000256" key="1">
    <source>
        <dbReference type="SAM" id="MobiDB-lite"/>
    </source>
</evidence>
<protein>
    <submittedName>
        <fullName evidence="2">Uncharacterized protein</fullName>
    </submittedName>
</protein>
<feature type="region of interest" description="Disordered" evidence="1">
    <location>
        <begin position="112"/>
        <end position="198"/>
    </location>
</feature>
<feature type="region of interest" description="Disordered" evidence="1">
    <location>
        <begin position="213"/>
        <end position="258"/>
    </location>
</feature>
<evidence type="ECO:0000313" key="3">
    <source>
        <dbReference type="Proteomes" id="UP001232148"/>
    </source>
</evidence>
<keyword evidence="3" id="KW-1185">Reference proteome</keyword>
<feature type="compositionally biased region" description="Low complexity" evidence="1">
    <location>
        <begin position="229"/>
        <end position="240"/>
    </location>
</feature>
<feature type="compositionally biased region" description="Basic and acidic residues" evidence="1">
    <location>
        <begin position="245"/>
        <end position="254"/>
    </location>
</feature>
<gene>
    <name evidence="2" type="ORF">LX32DRAFT_657212</name>
</gene>
<sequence length="272" mass="29904">MSIFCHISQNAKQTALRRNGMFEEWLYNPVRRDTLSVSIEGRIVEKYRLEGMDLLPRRTTPINYGPLILCTKDGDNAIGPTNANGAEAITILNRARSQQSGSGILYKHNHISTRRHHHTRPVLTPVSPATADCATGPKMQPKGPNPTSSSPTGCRKDSVASRGSSASPRAPVTQSDDVSRFPLAQPQSPAKPHPRLRRKQGLAIMNGSQMRNALSREEAVVGSSEYHNRPLPSLPSSRPPASTRGAERTWRSTTEEQEVLEELADEFVGRAK</sequence>
<accession>A0AAD9H7Q2</accession>
<dbReference type="Proteomes" id="UP001232148">
    <property type="component" value="Unassembled WGS sequence"/>
</dbReference>
<comment type="caution">
    <text evidence="2">The sequence shown here is derived from an EMBL/GenBank/DDBJ whole genome shotgun (WGS) entry which is preliminary data.</text>
</comment>
<name>A0AAD9H7Q2_9PEZI</name>
<feature type="compositionally biased region" description="Low complexity" evidence="1">
    <location>
        <begin position="160"/>
        <end position="172"/>
    </location>
</feature>
<proteinExistence type="predicted"/>
<reference evidence="2" key="1">
    <citation type="submission" date="2021-06" db="EMBL/GenBank/DDBJ databases">
        <title>Comparative genomics, transcriptomics and evolutionary studies reveal genomic signatures of adaptation to plant cell wall in hemibiotrophic fungi.</title>
        <authorList>
            <consortium name="DOE Joint Genome Institute"/>
            <person name="Baroncelli R."/>
            <person name="Diaz J.F."/>
            <person name="Benocci T."/>
            <person name="Peng M."/>
            <person name="Battaglia E."/>
            <person name="Haridas S."/>
            <person name="Andreopoulos W."/>
            <person name="Labutti K."/>
            <person name="Pangilinan J."/>
            <person name="Floch G.L."/>
            <person name="Makela M.R."/>
            <person name="Henrissat B."/>
            <person name="Grigoriev I.V."/>
            <person name="Crouch J.A."/>
            <person name="De Vries R.P."/>
            <person name="Sukno S.A."/>
            <person name="Thon M.R."/>
        </authorList>
    </citation>
    <scope>NUCLEOTIDE SEQUENCE</scope>
    <source>
        <strain evidence="2">MAFF235873</strain>
    </source>
</reference>
<evidence type="ECO:0000313" key="2">
    <source>
        <dbReference type="EMBL" id="KAK2023094.1"/>
    </source>
</evidence>
<organism evidence="2 3">
    <name type="scientific">Colletotrichum zoysiae</name>
    <dbReference type="NCBI Taxonomy" id="1216348"/>
    <lineage>
        <taxon>Eukaryota</taxon>
        <taxon>Fungi</taxon>
        <taxon>Dikarya</taxon>
        <taxon>Ascomycota</taxon>
        <taxon>Pezizomycotina</taxon>
        <taxon>Sordariomycetes</taxon>
        <taxon>Hypocreomycetidae</taxon>
        <taxon>Glomerellales</taxon>
        <taxon>Glomerellaceae</taxon>
        <taxon>Colletotrichum</taxon>
        <taxon>Colletotrichum graminicola species complex</taxon>
    </lineage>
</organism>
<dbReference type="EMBL" id="MU843013">
    <property type="protein sequence ID" value="KAK2023094.1"/>
    <property type="molecule type" value="Genomic_DNA"/>
</dbReference>